<reference evidence="2" key="2">
    <citation type="submission" date="2025-08" db="UniProtKB">
        <authorList>
            <consortium name="Ensembl"/>
        </authorList>
    </citation>
    <scope>IDENTIFICATION</scope>
</reference>
<feature type="signal peptide" evidence="1">
    <location>
        <begin position="1"/>
        <end position="24"/>
    </location>
</feature>
<protein>
    <submittedName>
        <fullName evidence="2">Vitelline membrane outer layer 1 homolog</fullName>
    </submittedName>
</protein>
<evidence type="ECO:0000313" key="2">
    <source>
        <dbReference type="Ensembl" id="ENSEASP00005048540.1"/>
    </source>
</evidence>
<dbReference type="Gene3D" id="2.100.10.20">
    <property type="entry name" value="Vitelline membrane outer layer protein I (VOMI)"/>
    <property type="match status" value="1"/>
</dbReference>
<sequence>MERVAGAKLLLLLLSATCWGRARADGLRGYKSVIEVTNGGPWGHWAWPEMCPDGFFASGFSLKVGRVEWAAVVSRRRLPGGFLASRGGTHDPRGQHGCEQRALPLLRRHGAGGAWPGLGRLRRLE</sequence>
<accession>A0A9L0JH58</accession>
<evidence type="ECO:0000256" key="1">
    <source>
        <dbReference type="SAM" id="SignalP"/>
    </source>
</evidence>
<keyword evidence="1" id="KW-0732">Signal</keyword>
<organism evidence="2 3">
    <name type="scientific">Equus asinus</name>
    <name type="common">Donkey</name>
    <name type="synonym">Equus africanus asinus</name>
    <dbReference type="NCBI Taxonomy" id="9793"/>
    <lineage>
        <taxon>Eukaryota</taxon>
        <taxon>Metazoa</taxon>
        <taxon>Chordata</taxon>
        <taxon>Craniata</taxon>
        <taxon>Vertebrata</taxon>
        <taxon>Euteleostomi</taxon>
        <taxon>Mammalia</taxon>
        <taxon>Eutheria</taxon>
        <taxon>Laurasiatheria</taxon>
        <taxon>Perissodactyla</taxon>
        <taxon>Equidae</taxon>
        <taxon>Equus</taxon>
    </lineage>
</organism>
<dbReference type="Pfam" id="PF03762">
    <property type="entry name" value="VOMI"/>
    <property type="match status" value="1"/>
</dbReference>
<proteinExistence type="predicted"/>
<dbReference type="InterPro" id="IPR005515">
    <property type="entry name" value="VOMI"/>
</dbReference>
<dbReference type="AlphaFoldDB" id="A0A9L0JH58"/>
<dbReference type="Proteomes" id="UP000694387">
    <property type="component" value="Chromosome 13"/>
</dbReference>
<dbReference type="Ensembl" id="ENSEAST00005067282.1">
    <property type="protein sequence ID" value="ENSEASP00005048540.1"/>
    <property type="gene ID" value="ENSEASG00005028271.1"/>
</dbReference>
<name>A0A9L0JH58_EQUAS</name>
<gene>
    <name evidence="2" type="primary">VMO1</name>
</gene>
<keyword evidence="3" id="KW-1185">Reference proteome</keyword>
<feature type="chain" id="PRO_5040153563" evidence="1">
    <location>
        <begin position="25"/>
        <end position="125"/>
    </location>
</feature>
<reference evidence="2 3" key="1">
    <citation type="journal article" date="2020" name="Nat. Commun.">
        <title>Donkey genomes provide new insights into domestication and selection for coat color.</title>
        <authorList>
            <person name="Wang"/>
            <person name="C."/>
            <person name="Li"/>
            <person name="H."/>
            <person name="Guo"/>
            <person name="Y."/>
            <person name="Huang"/>
            <person name="J."/>
            <person name="Sun"/>
            <person name="Y."/>
            <person name="Min"/>
            <person name="J."/>
            <person name="Wang"/>
            <person name="J."/>
            <person name="Fang"/>
            <person name="X."/>
            <person name="Zhao"/>
            <person name="Z."/>
            <person name="Wang"/>
            <person name="S."/>
            <person name="Zhang"/>
            <person name="Y."/>
            <person name="Liu"/>
            <person name="Q."/>
            <person name="Jiang"/>
            <person name="Q."/>
            <person name="Wang"/>
            <person name="X."/>
            <person name="Guo"/>
            <person name="Y."/>
            <person name="Yang"/>
            <person name="C."/>
            <person name="Wang"/>
            <person name="Y."/>
            <person name="Tian"/>
            <person name="F."/>
            <person name="Zhuang"/>
            <person name="G."/>
            <person name="Fan"/>
            <person name="Y."/>
            <person name="Gao"/>
            <person name="Q."/>
            <person name="Li"/>
            <person name="Y."/>
            <person name="Ju"/>
            <person name="Z."/>
            <person name="Li"/>
            <person name="J."/>
            <person name="Li"/>
            <person name="R."/>
            <person name="Hou"/>
            <person name="M."/>
            <person name="Yang"/>
            <person name="G."/>
            <person name="Liu"/>
            <person name="G."/>
            <person name="Liu"/>
            <person name="W."/>
            <person name="Guo"/>
            <person name="J."/>
            <person name="Pan"/>
            <person name="S."/>
            <person name="Fan"/>
            <person name="G."/>
            <person name="Zhang"/>
            <person name="W."/>
            <person name="Zhang"/>
            <person name="R."/>
            <person name="Yu"/>
            <person name="J."/>
            <person name="Zhang"/>
            <person name="X."/>
            <person name="Yin"/>
            <person name="Q."/>
            <person name="Ji"/>
            <person name="C."/>
            <person name="Jin"/>
            <person name="Y."/>
            <person name="Yue"/>
            <person name="G."/>
            <person name="Liu"/>
            <person name="M."/>
            <person name="Xu"/>
            <person name="J."/>
            <person name="Liu"/>
            <person name="S."/>
            <person name="Jordana"/>
            <person name="J."/>
            <person name="Noce"/>
            <person name="A."/>
            <person name="Amills"/>
            <person name="M."/>
            <person name="Wu"/>
            <person name="D.D."/>
            <person name="Li"/>
            <person name="S."/>
            <person name="Zhou"/>
            <person name="X. and Zhong"/>
            <person name="J."/>
        </authorList>
    </citation>
    <scope>NUCLEOTIDE SEQUENCE [LARGE SCALE GENOMIC DNA]</scope>
</reference>
<dbReference type="InterPro" id="IPR036706">
    <property type="entry name" value="VOMI_sf"/>
</dbReference>
<dbReference type="GeneTree" id="ENSGT00390000009313"/>
<reference evidence="2" key="3">
    <citation type="submission" date="2025-09" db="UniProtKB">
        <authorList>
            <consortium name="Ensembl"/>
        </authorList>
    </citation>
    <scope>IDENTIFICATION</scope>
</reference>
<evidence type="ECO:0000313" key="3">
    <source>
        <dbReference type="Proteomes" id="UP000694387"/>
    </source>
</evidence>
<dbReference type="SUPFAM" id="SSF51092">
    <property type="entry name" value="Vitelline membrane outer protein-I (VMO-I)"/>
    <property type="match status" value="1"/>
</dbReference>